<sequence>MSSPSTSAHGRPSSRVGVAPIGVCPWGIAALIAGWSRLAAHVGGLAMGSHPYMRPTCKWLPLRPQATFLWALCSLQERVE</sequence>
<evidence type="ECO:0000313" key="2">
    <source>
        <dbReference type="Proteomes" id="UP000287651"/>
    </source>
</evidence>
<proteinExistence type="predicted"/>
<gene>
    <name evidence="1" type="ORF">B296_00007044</name>
</gene>
<accession>A0A427B3N5</accession>
<reference evidence="1 2" key="1">
    <citation type="journal article" date="2014" name="Agronomy (Basel)">
        <title>A Draft Genome Sequence for Ensete ventricosum, the Drought-Tolerant Tree Against Hunger.</title>
        <authorList>
            <person name="Harrison J."/>
            <person name="Moore K.A."/>
            <person name="Paszkiewicz K."/>
            <person name="Jones T."/>
            <person name="Grant M."/>
            <person name="Ambacheew D."/>
            <person name="Muzemil S."/>
            <person name="Studholme D.J."/>
        </authorList>
    </citation>
    <scope>NUCLEOTIDE SEQUENCE [LARGE SCALE GENOMIC DNA]</scope>
</reference>
<evidence type="ECO:0000313" key="1">
    <source>
        <dbReference type="EMBL" id="RRT83076.1"/>
    </source>
</evidence>
<comment type="caution">
    <text evidence="1">The sequence shown here is derived from an EMBL/GenBank/DDBJ whole genome shotgun (WGS) entry which is preliminary data.</text>
</comment>
<organism evidence="1 2">
    <name type="scientific">Ensete ventricosum</name>
    <name type="common">Abyssinian banana</name>
    <name type="synonym">Musa ensete</name>
    <dbReference type="NCBI Taxonomy" id="4639"/>
    <lineage>
        <taxon>Eukaryota</taxon>
        <taxon>Viridiplantae</taxon>
        <taxon>Streptophyta</taxon>
        <taxon>Embryophyta</taxon>
        <taxon>Tracheophyta</taxon>
        <taxon>Spermatophyta</taxon>
        <taxon>Magnoliopsida</taxon>
        <taxon>Liliopsida</taxon>
        <taxon>Zingiberales</taxon>
        <taxon>Musaceae</taxon>
        <taxon>Ensete</taxon>
    </lineage>
</organism>
<dbReference type="Proteomes" id="UP000287651">
    <property type="component" value="Unassembled WGS sequence"/>
</dbReference>
<dbReference type="EMBL" id="AMZH03000565">
    <property type="protein sequence ID" value="RRT83076.1"/>
    <property type="molecule type" value="Genomic_DNA"/>
</dbReference>
<name>A0A427B3N5_ENSVE</name>
<protein>
    <submittedName>
        <fullName evidence="1">Uncharacterized protein</fullName>
    </submittedName>
</protein>
<dbReference type="AlphaFoldDB" id="A0A427B3N5"/>